<name>A0A9P6GTW5_9PLEO</name>
<organism evidence="1 2">
    <name type="scientific">Paraphaeosphaeria minitans</name>
    <dbReference type="NCBI Taxonomy" id="565426"/>
    <lineage>
        <taxon>Eukaryota</taxon>
        <taxon>Fungi</taxon>
        <taxon>Dikarya</taxon>
        <taxon>Ascomycota</taxon>
        <taxon>Pezizomycotina</taxon>
        <taxon>Dothideomycetes</taxon>
        <taxon>Pleosporomycetidae</taxon>
        <taxon>Pleosporales</taxon>
        <taxon>Massarineae</taxon>
        <taxon>Didymosphaeriaceae</taxon>
        <taxon>Paraphaeosphaeria</taxon>
    </lineage>
</organism>
<protein>
    <submittedName>
        <fullName evidence="1">Uncharacterized protein</fullName>
    </submittedName>
</protein>
<dbReference type="AlphaFoldDB" id="A0A9P6GTW5"/>
<evidence type="ECO:0000313" key="2">
    <source>
        <dbReference type="Proteomes" id="UP000756921"/>
    </source>
</evidence>
<comment type="caution">
    <text evidence="1">The sequence shown here is derived from an EMBL/GenBank/DDBJ whole genome shotgun (WGS) entry which is preliminary data.</text>
</comment>
<gene>
    <name evidence="1" type="ORF">PMIN01_01306</name>
</gene>
<reference evidence="1" key="1">
    <citation type="journal article" date="2020" name="Mol. Plant Microbe Interact.">
        <title>Genome Sequence of the Biocontrol Agent Coniothyrium minitans strain Conio (IMI 134523).</title>
        <authorList>
            <person name="Patel D."/>
            <person name="Shittu T.A."/>
            <person name="Baroncelli R."/>
            <person name="Muthumeenakshi S."/>
            <person name="Osborne T.H."/>
            <person name="Janganan T.K."/>
            <person name="Sreenivasaprasad S."/>
        </authorList>
    </citation>
    <scope>NUCLEOTIDE SEQUENCE</scope>
    <source>
        <strain evidence="1">Conio</strain>
    </source>
</reference>
<accession>A0A9P6GTW5</accession>
<keyword evidence="2" id="KW-1185">Reference proteome</keyword>
<dbReference type="Proteomes" id="UP000756921">
    <property type="component" value="Unassembled WGS sequence"/>
</dbReference>
<sequence>MQLNAIDIDSLSPLQDQTLQEFDDACNELEDLFHKKRSWNDLPDLRTLGNALDTLFFQGCIRGTCTYEWITHDRQGNPETTLYGYCTGYEKADCLNRISITALGHPTHPGPGTYKLPDVRANRLIGDIAGTILHEQLHQLLGYYVCDGNCSDATESQKQLCSYLYARTVELFSQVEDHGKRHAYSNHCGHGPAFQVLGRQVESNAFRMLGFHEAISLGYVSPCQCQQGQESSCLSH</sequence>
<evidence type="ECO:0000313" key="1">
    <source>
        <dbReference type="EMBL" id="KAF9741767.1"/>
    </source>
</evidence>
<dbReference type="EMBL" id="WJXW01000001">
    <property type="protein sequence ID" value="KAF9741767.1"/>
    <property type="molecule type" value="Genomic_DNA"/>
</dbReference>
<dbReference type="OrthoDB" id="10421807at2759"/>
<proteinExistence type="predicted"/>